<dbReference type="Proteomes" id="UP000179179">
    <property type="component" value="Unassembled WGS sequence"/>
</dbReference>
<accession>A0A1F7ZLA8</accession>
<gene>
    <name evidence="2" type="ORF">ABOM_011118</name>
</gene>
<dbReference type="EMBL" id="LYCR01000153">
    <property type="protein sequence ID" value="OGM40224.1"/>
    <property type="molecule type" value="Genomic_DNA"/>
</dbReference>
<evidence type="ECO:0000256" key="1">
    <source>
        <dbReference type="SAM" id="MobiDB-lite"/>
    </source>
</evidence>
<evidence type="ECO:0000313" key="2">
    <source>
        <dbReference type="EMBL" id="OGM40224.1"/>
    </source>
</evidence>
<keyword evidence="3" id="KW-1185">Reference proteome</keyword>
<feature type="region of interest" description="Disordered" evidence="1">
    <location>
        <begin position="89"/>
        <end position="119"/>
    </location>
</feature>
<reference evidence="2 3" key="1">
    <citation type="journal article" date="2016" name="Genome Biol. Evol.">
        <title>Draft genome sequence of an aflatoxigenic Aspergillus species, A. bombycis.</title>
        <authorList>
            <person name="Moore G.G."/>
            <person name="Mack B.M."/>
            <person name="Beltz S.B."/>
            <person name="Gilbert M.K."/>
        </authorList>
    </citation>
    <scope>NUCLEOTIDE SEQUENCE [LARGE SCALE GENOMIC DNA]</scope>
    <source>
        <strain evidence="3">NRRL 26010</strain>
    </source>
</reference>
<dbReference type="GeneID" id="34454508"/>
<comment type="caution">
    <text evidence="2">The sequence shown here is derived from an EMBL/GenBank/DDBJ whole genome shotgun (WGS) entry which is preliminary data.</text>
</comment>
<name>A0A1F7ZLA8_9EURO</name>
<dbReference type="RefSeq" id="XP_022383941.1">
    <property type="nucleotide sequence ID" value="XM_022538246.1"/>
</dbReference>
<protein>
    <submittedName>
        <fullName evidence="2">Uncharacterized protein</fullName>
    </submittedName>
</protein>
<sequence length="119" mass="12400">MSLHSPQFPPNIKNLLNLAPILNRHLGTQIRARSELVVGHVQPELFGDIIVVLRRLVTRATSAMEAGARVDARGRDVAVVLARQRVAGAADGPGGIGEDEGGGGQQEAGENGEGLHIGG</sequence>
<evidence type="ECO:0000313" key="3">
    <source>
        <dbReference type="Proteomes" id="UP000179179"/>
    </source>
</evidence>
<feature type="compositionally biased region" description="Gly residues" evidence="1">
    <location>
        <begin position="91"/>
        <end position="119"/>
    </location>
</feature>
<dbReference type="AlphaFoldDB" id="A0A1F7ZLA8"/>
<organism evidence="2 3">
    <name type="scientific">Aspergillus bombycis</name>
    <dbReference type="NCBI Taxonomy" id="109264"/>
    <lineage>
        <taxon>Eukaryota</taxon>
        <taxon>Fungi</taxon>
        <taxon>Dikarya</taxon>
        <taxon>Ascomycota</taxon>
        <taxon>Pezizomycotina</taxon>
        <taxon>Eurotiomycetes</taxon>
        <taxon>Eurotiomycetidae</taxon>
        <taxon>Eurotiales</taxon>
        <taxon>Aspergillaceae</taxon>
        <taxon>Aspergillus</taxon>
    </lineage>
</organism>
<proteinExistence type="predicted"/>